<evidence type="ECO:0000256" key="4">
    <source>
        <dbReference type="ARBA" id="ARBA00022691"/>
    </source>
</evidence>
<dbReference type="Pfam" id="PF01938">
    <property type="entry name" value="TRAM"/>
    <property type="match status" value="1"/>
</dbReference>
<dbReference type="Gene3D" id="3.40.50.150">
    <property type="entry name" value="Vaccinia Virus protein VP39"/>
    <property type="match status" value="1"/>
</dbReference>
<dbReference type="EMBL" id="JAPJZH010000003">
    <property type="protein sequence ID" value="MDA4844838.1"/>
    <property type="molecule type" value="Genomic_DNA"/>
</dbReference>
<keyword evidence="4 6" id="KW-0949">S-adenosyl-L-methionine</keyword>
<dbReference type="InterPro" id="IPR030390">
    <property type="entry name" value="MeTrfase_TrmA_AS"/>
</dbReference>
<feature type="binding site" evidence="6">
    <location>
        <position position="277"/>
    </location>
    <ligand>
        <name>S-adenosyl-L-methionine</name>
        <dbReference type="ChEBI" id="CHEBI:59789"/>
    </ligand>
</feature>
<keyword evidence="1" id="KW-0004">4Fe-4S</keyword>
<evidence type="ECO:0000256" key="6">
    <source>
        <dbReference type="PROSITE-ProRule" id="PRU01024"/>
    </source>
</evidence>
<dbReference type="InterPro" id="IPR010280">
    <property type="entry name" value="U5_MeTrfase_fam"/>
</dbReference>
<feature type="binding site" evidence="6">
    <location>
        <position position="345"/>
    </location>
    <ligand>
        <name>S-adenosyl-L-methionine</name>
        <dbReference type="ChEBI" id="CHEBI:59789"/>
    </ligand>
</feature>
<sequence>MNVESVTIERLGAQGDGIATINGEALYVGFALPGETVAIRRTGSRGALVSVEEPSSARTDPPCRHFGPQGDRCGGCSLQHLDITAYNDWKKQLVNDALSARGIDADIKALITCQPGSRRRAVFSARAVKNGLVLGFNQTGTHIIASIEECAVLSPAIVAALPGLRKLAGILAHGGKPFRIQVLESLTGLDVAVDGIGKIREKARQDAIGQALTLSYARLSLGTEILVEARKPVLKFAGIDVLPPPTGFVQASTEAQEAMIDIVGAHLNGAKRIADLFSGCGTFALPLARQAAVDAAENDGAALKALDQAARHTPGLKPVTVERRDLFRRPLSTAELKKTDGVVFDPPRAGAQAQAREIAASGVSKVAAVSCNPATLARDLRILIDGGFRLVSVLPIDQFLWSPHVEAIALLER</sequence>
<keyword evidence="2 6" id="KW-0489">Methyltransferase</keyword>
<evidence type="ECO:0000256" key="2">
    <source>
        <dbReference type="ARBA" id="ARBA00022603"/>
    </source>
</evidence>
<dbReference type="Proteomes" id="UP001148313">
    <property type="component" value="Unassembled WGS sequence"/>
</dbReference>
<feature type="active site" description="Nucleophile" evidence="6">
    <location>
        <position position="371"/>
    </location>
</feature>
<evidence type="ECO:0000259" key="8">
    <source>
        <dbReference type="Pfam" id="PF01938"/>
    </source>
</evidence>
<dbReference type="Pfam" id="PF05958">
    <property type="entry name" value="tRNA_U5-meth_tr"/>
    <property type="match status" value="1"/>
</dbReference>
<dbReference type="SUPFAM" id="SSF50249">
    <property type="entry name" value="Nucleic acid-binding proteins"/>
    <property type="match status" value="1"/>
</dbReference>
<dbReference type="PANTHER" id="PTHR11061">
    <property type="entry name" value="RNA M5U METHYLTRANSFERASE"/>
    <property type="match status" value="1"/>
</dbReference>
<dbReference type="PROSITE" id="PS51687">
    <property type="entry name" value="SAM_MT_RNA_M5U"/>
    <property type="match status" value="1"/>
</dbReference>
<dbReference type="PROSITE" id="PS01230">
    <property type="entry name" value="TRMA_1"/>
    <property type="match status" value="1"/>
</dbReference>
<dbReference type="CDD" id="cd02440">
    <property type="entry name" value="AdoMet_MTases"/>
    <property type="match status" value="1"/>
</dbReference>
<comment type="similarity">
    <text evidence="6">Belongs to the class I-like SAM-binding methyltransferase superfamily. RNA M5U methyltransferase family.</text>
</comment>
<evidence type="ECO:0000313" key="10">
    <source>
        <dbReference type="Proteomes" id="UP001148313"/>
    </source>
</evidence>
<keyword evidence="3 6" id="KW-0808">Transferase</keyword>
<keyword evidence="5" id="KW-0411">Iron-sulfur</keyword>
<accession>A0ABT4VLC4</accession>
<name>A0ABT4VLC4_9HYPH</name>
<dbReference type="RefSeq" id="WP_271088380.1">
    <property type="nucleotide sequence ID" value="NZ_JAPJZH010000003.1"/>
</dbReference>
<dbReference type="PANTHER" id="PTHR11061:SF49">
    <property type="entry name" value="23S RRNA (URACIL(1939)-C(5))-METHYLTRANSFERASE RLMD"/>
    <property type="match status" value="1"/>
</dbReference>
<dbReference type="Gene3D" id="2.40.50.140">
    <property type="entry name" value="Nucleic acid-binding proteins"/>
    <property type="match status" value="1"/>
</dbReference>
<evidence type="ECO:0000256" key="1">
    <source>
        <dbReference type="ARBA" id="ARBA00022485"/>
    </source>
</evidence>
<feature type="active site" evidence="7">
    <location>
        <position position="371"/>
    </location>
</feature>
<dbReference type="InterPro" id="IPR002792">
    <property type="entry name" value="TRAM_dom"/>
</dbReference>
<reference evidence="9" key="1">
    <citation type="submission" date="2022-11" db="EMBL/GenBank/DDBJ databases">
        <title>Hoeflea poritis sp. nov., isolated from scleractinian coral Porites lutea.</title>
        <authorList>
            <person name="Zhang G."/>
            <person name="Wei Q."/>
            <person name="Cai L."/>
        </authorList>
    </citation>
    <scope>NUCLEOTIDE SEQUENCE</scope>
    <source>
        <strain evidence="9">E7-10</strain>
    </source>
</reference>
<evidence type="ECO:0000256" key="3">
    <source>
        <dbReference type="ARBA" id="ARBA00022679"/>
    </source>
</evidence>
<keyword evidence="1" id="KW-0408">Iron</keyword>
<dbReference type="SUPFAM" id="SSF53335">
    <property type="entry name" value="S-adenosyl-L-methionine-dependent methyltransferases"/>
    <property type="match status" value="1"/>
</dbReference>
<dbReference type="Gene3D" id="2.40.50.1070">
    <property type="match status" value="1"/>
</dbReference>
<comment type="caution">
    <text evidence="9">The sequence shown here is derived from an EMBL/GenBank/DDBJ whole genome shotgun (WGS) entry which is preliminary data.</text>
</comment>
<dbReference type="InterPro" id="IPR012340">
    <property type="entry name" value="NA-bd_OB-fold"/>
</dbReference>
<feature type="domain" description="TRAM" evidence="8">
    <location>
        <begin position="5"/>
        <end position="40"/>
    </location>
</feature>
<evidence type="ECO:0000256" key="5">
    <source>
        <dbReference type="ARBA" id="ARBA00023014"/>
    </source>
</evidence>
<keyword evidence="10" id="KW-1185">Reference proteome</keyword>
<evidence type="ECO:0000256" key="7">
    <source>
        <dbReference type="PROSITE-ProRule" id="PRU10015"/>
    </source>
</evidence>
<dbReference type="GO" id="GO:0032259">
    <property type="term" value="P:methylation"/>
    <property type="evidence" value="ECO:0007669"/>
    <property type="project" value="UniProtKB-KW"/>
</dbReference>
<feature type="binding site" evidence="6">
    <location>
        <position position="250"/>
    </location>
    <ligand>
        <name>S-adenosyl-L-methionine</name>
        <dbReference type="ChEBI" id="CHEBI:59789"/>
    </ligand>
</feature>
<dbReference type="GO" id="GO:0008168">
    <property type="term" value="F:methyltransferase activity"/>
    <property type="evidence" value="ECO:0007669"/>
    <property type="project" value="UniProtKB-KW"/>
</dbReference>
<organism evidence="9 10">
    <name type="scientific">Hoeflea poritis</name>
    <dbReference type="NCBI Taxonomy" id="2993659"/>
    <lineage>
        <taxon>Bacteria</taxon>
        <taxon>Pseudomonadati</taxon>
        <taxon>Pseudomonadota</taxon>
        <taxon>Alphaproteobacteria</taxon>
        <taxon>Hyphomicrobiales</taxon>
        <taxon>Rhizobiaceae</taxon>
        <taxon>Hoeflea</taxon>
    </lineage>
</organism>
<protein>
    <submittedName>
        <fullName evidence="9">Class I SAM-dependent RNA methyltransferase</fullName>
    </submittedName>
</protein>
<dbReference type="InterPro" id="IPR029063">
    <property type="entry name" value="SAM-dependent_MTases_sf"/>
</dbReference>
<feature type="binding site" evidence="6">
    <location>
        <position position="297"/>
    </location>
    <ligand>
        <name>S-adenosyl-L-methionine</name>
        <dbReference type="ChEBI" id="CHEBI:59789"/>
    </ligand>
</feature>
<evidence type="ECO:0000313" key="9">
    <source>
        <dbReference type="EMBL" id="MDA4844838.1"/>
    </source>
</evidence>
<gene>
    <name evidence="9" type="ORF">OOZ53_05725</name>
</gene>
<proteinExistence type="inferred from homology"/>
<keyword evidence="1" id="KW-0479">Metal-binding</keyword>